<protein>
    <submittedName>
        <fullName evidence="1">Uncharacterized protein</fullName>
    </submittedName>
</protein>
<comment type="caution">
    <text evidence="1">The sequence shown here is derived from an EMBL/GenBank/DDBJ whole genome shotgun (WGS) entry which is preliminary data.</text>
</comment>
<evidence type="ECO:0000313" key="1">
    <source>
        <dbReference type="EMBL" id="MCC3804102.1"/>
    </source>
</evidence>
<sequence length="174" mass="19212">MKLCRCPICHSNLHLDALIADDAGRELLAAVAKMPDFIARPMMSYITLFRPLKSDLSNSRALRLIEEVLADYKADHLLASALIECTTKLREKRALMGDEKPLANHNYLKSVYKTLAVKNNVAVAASPKAQAEPAQPDNSAWYIQRANQMLAQGKDPLAETSPIAAKLRELGWSA</sequence>
<evidence type="ECO:0000313" key="2">
    <source>
        <dbReference type="Proteomes" id="UP000726777"/>
    </source>
</evidence>
<proteinExistence type="predicted"/>
<gene>
    <name evidence="1" type="ORF">IB292_03520</name>
</gene>
<reference evidence="1" key="1">
    <citation type="submission" date="2020-09" db="EMBL/GenBank/DDBJ databases">
        <title>Genome sequence of Vibrio parahaemolyticus isolates.</title>
        <authorList>
            <person name="Hammerl J.A."/>
            <person name="Strauch E."/>
        </authorList>
    </citation>
    <scope>NUCLEOTIDE SEQUENCE</scope>
    <source>
        <strain evidence="1">17-VB00146</strain>
    </source>
</reference>
<dbReference type="Proteomes" id="UP000726777">
    <property type="component" value="Unassembled WGS sequence"/>
</dbReference>
<dbReference type="RefSeq" id="WP_228085766.1">
    <property type="nucleotide sequence ID" value="NZ_JACVHL010000003.1"/>
</dbReference>
<dbReference type="EMBL" id="JACVHL010000003">
    <property type="protein sequence ID" value="MCC3804102.1"/>
    <property type="molecule type" value="Genomic_DNA"/>
</dbReference>
<name>A0A9Q3YI09_VIBPH</name>
<dbReference type="AlphaFoldDB" id="A0A9Q3YI09"/>
<accession>A0A9Q3YI09</accession>
<organism evidence="1 2">
    <name type="scientific">Vibrio parahaemolyticus</name>
    <dbReference type="NCBI Taxonomy" id="670"/>
    <lineage>
        <taxon>Bacteria</taxon>
        <taxon>Pseudomonadati</taxon>
        <taxon>Pseudomonadota</taxon>
        <taxon>Gammaproteobacteria</taxon>
        <taxon>Vibrionales</taxon>
        <taxon>Vibrionaceae</taxon>
        <taxon>Vibrio</taxon>
    </lineage>
</organism>